<proteinExistence type="predicted"/>
<accession>A0A2T9Y6Z4</accession>
<dbReference type="Proteomes" id="UP000245383">
    <property type="component" value="Unassembled WGS sequence"/>
</dbReference>
<comment type="caution">
    <text evidence="1">The sequence shown here is derived from an EMBL/GenBank/DDBJ whole genome shotgun (WGS) entry which is preliminary data.</text>
</comment>
<sequence>MRDLIINNSLLDKLQSKNQGVKVGLKKNITEKKLTGLKGRVSMHGIQAMIPEPKGLSLLFKRRSKRDFEYILESLESRALD</sequence>
<dbReference type="AlphaFoldDB" id="A0A2T9Y6Z4"/>
<keyword evidence="2" id="KW-1185">Reference proteome</keyword>
<evidence type="ECO:0000313" key="2">
    <source>
        <dbReference type="Proteomes" id="UP000245383"/>
    </source>
</evidence>
<reference evidence="1 2" key="1">
    <citation type="journal article" date="2018" name="MBio">
        <title>Comparative Genomics Reveals the Core Gene Toolbox for the Fungus-Insect Symbiosis.</title>
        <authorList>
            <person name="Wang Y."/>
            <person name="Stata M."/>
            <person name="Wang W."/>
            <person name="Stajich J.E."/>
            <person name="White M.M."/>
            <person name="Moncalvo J.M."/>
        </authorList>
    </citation>
    <scope>NUCLEOTIDE SEQUENCE [LARGE SCALE GENOMIC DNA]</scope>
    <source>
        <strain evidence="1 2">SWE-8-4</strain>
    </source>
</reference>
<name>A0A2T9Y6Z4_9FUNG</name>
<dbReference type="EMBL" id="MBFR01000412">
    <property type="protein sequence ID" value="PVU88111.1"/>
    <property type="molecule type" value="Genomic_DNA"/>
</dbReference>
<evidence type="ECO:0000313" key="1">
    <source>
        <dbReference type="EMBL" id="PVU88111.1"/>
    </source>
</evidence>
<organism evidence="1 2">
    <name type="scientific">Smittium simulii</name>
    <dbReference type="NCBI Taxonomy" id="133385"/>
    <lineage>
        <taxon>Eukaryota</taxon>
        <taxon>Fungi</taxon>
        <taxon>Fungi incertae sedis</taxon>
        <taxon>Zoopagomycota</taxon>
        <taxon>Kickxellomycotina</taxon>
        <taxon>Harpellomycetes</taxon>
        <taxon>Harpellales</taxon>
        <taxon>Legeriomycetaceae</taxon>
        <taxon>Smittium</taxon>
    </lineage>
</organism>
<protein>
    <submittedName>
        <fullName evidence="1">Uncharacterized protein</fullName>
    </submittedName>
</protein>
<gene>
    <name evidence="1" type="ORF">BB561_006021</name>
</gene>